<dbReference type="InterPro" id="IPR000847">
    <property type="entry name" value="LysR_HTH_N"/>
</dbReference>
<dbReference type="Proteomes" id="UP001597169">
    <property type="component" value="Unassembled WGS sequence"/>
</dbReference>
<keyword evidence="4" id="KW-0804">Transcription</keyword>
<dbReference type="Gene3D" id="3.40.190.290">
    <property type="match status" value="1"/>
</dbReference>
<dbReference type="PROSITE" id="PS50931">
    <property type="entry name" value="HTH_LYSR"/>
    <property type="match status" value="1"/>
</dbReference>
<evidence type="ECO:0000256" key="3">
    <source>
        <dbReference type="ARBA" id="ARBA00023125"/>
    </source>
</evidence>
<organism evidence="6 7">
    <name type="scientific">Paenibacillus provencensis</name>
    <dbReference type="NCBI Taxonomy" id="441151"/>
    <lineage>
        <taxon>Bacteria</taxon>
        <taxon>Bacillati</taxon>
        <taxon>Bacillota</taxon>
        <taxon>Bacilli</taxon>
        <taxon>Bacillales</taxon>
        <taxon>Paenibacillaceae</taxon>
        <taxon>Paenibacillus</taxon>
    </lineage>
</organism>
<keyword evidence="2" id="KW-0805">Transcription regulation</keyword>
<evidence type="ECO:0000256" key="1">
    <source>
        <dbReference type="ARBA" id="ARBA00009437"/>
    </source>
</evidence>
<dbReference type="PANTHER" id="PTHR30126">
    <property type="entry name" value="HTH-TYPE TRANSCRIPTIONAL REGULATOR"/>
    <property type="match status" value="1"/>
</dbReference>
<dbReference type="RefSeq" id="WP_251583728.1">
    <property type="nucleotide sequence ID" value="NZ_JBHTKX010000003.1"/>
</dbReference>
<evidence type="ECO:0000256" key="2">
    <source>
        <dbReference type="ARBA" id="ARBA00023015"/>
    </source>
</evidence>
<sequence length="299" mass="33628">MNLIKFQILVLIDKWNKVTDVAKELEMKQPTVSFHMKSLEKDMGTTLYIAARGRIMLTEAGKAILPYAKQMINLDQTARRTAQLFSELNQGSLQIKSDPMVSNYYLPGLIAEFADLYPGIRISNRLFNEVIDPGSEENFITARLDKLGKPLEEASSDKVLIHTDELILLVPENHPFTHESTLHPGDLSKYMFVNYESCGWISDRMERFTQITGAHLWERVFAATPEAAVNMVAAGKAITFFPASAVLSKNRGVVKLSIPGLSKEDVTMHITLSKMNELTPAGQQFWSFLSKNHRNPKAL</sequence>
<evidence type="ECO:0000313" key="6">
    <source>
        <dbReference type="EMBL" id="MFD1130291.1"/>
    </source>
</evidence>
<dbReference type="SUPFAM" id="SSF53850">
    <property type="entry name" value="Periplasmic binding protein-like II"/>
    <property type="match status" value="1"/>
</dbReference>
<proteinExistence type="inferred from homology"/>
<comment type="caution">
    <text evidence="6">The sequence shown here is derived from an EMBL/GenBank/DDBJ whole genome shotgun (WGS) entry which is preliminary data.</text>
</comment>
<dbReference type="CDD" id="cd05466">
    <property type="entry name" value="PBP2_LTTR_substrate"/>
    <property type="match status" value="1"/>
</dbReference>
<dbReference type="InterPro" id="IPR036390">
    <property type="entry name" value="WH_DNA-bd_sf"/>
</dbReference>
<feature type="domain" description="HTH lysR-type" evidence="5">
    <location>
        <begin position="1"/>
        <end position="58"/>
    </location>
</feature>
<evidence type="ECO:0000256" key="4">
    <source>
        <dbReference type="ARBA" id="ARBA00023163"/>
    </source>
</evidence>
<dbReference type="Pfam" id="PF03466">
    <property type="entry name" value="LysR_substrate"/>
    <property type="match status" value="1"/>
</dbReference>
<keyword evidence="3" id="KW-0238">DNA-binding</keyword>
<dbReference type="InterPro" id="IPR036388">
    <property type="entry name" value="WH-like_DNA-bd_sf"/>
</dbReference>
<gene>
    <name evidence="6" type="ORF">ACFQ3J_19270</name>
</gene>
<dbReference type="EMBL" id="JBHTKX010000003">
    <property type="protein sequence ID" value="MFD1130291.1"/>
    <property type="molecule type" value="Genomic_DNA"/>
</dbReference>
<dbReference type="Gene3D" id="1.10.10.10">
    <property type="entry name" value="Winged helix-like DNA-binding domain superfamily/Winged helix DNA-binding domain"/>
    <property type="match status" value="1"/>
</dbReference>
<evidence type="ECO:0000259" key="5">
    <source>
        <dbReference type="PROSITE" id="PS50931"/>
    </source>
</evidence>
<name>A0ABW3Q141_9BACL</name>
<evidence type="ECO:0000313" key="7">
    <source>
        <dbReference type="Proteomes" id="UP001597169"/>
    </source>
</evidence>
<keyword evidence="7" id="KW-1185">Reference proteome</keyword>
<dbReference type="PANTHER" id="PTHR30126:SF64">
    <property type="entry name" value="HTH-TYPE TRANSCRIPTIONAL REGULATOR CITR"/>
    <property type="match status" value="1"/>
</dbReference>
<dbReference type="InterPro" id="IPR005119">
    <property type="entry name" value="LysR_subst-bd"/>
</dbReference>
<accession>A0ABW3Q141</accession>
<comment type="similarity">
    <text evidence="1">Belongs to the LysR transcriptional regulatory family.</text>
</comment>
<dbReference type="SUPFAM" id="SSF46785">
    <property type="entry name" value="Winged helix' DNA-binding domain"/>
    <property type="match status" value="1"/>
</dbReference>
<dbReference type="Pfam" id="PF00126">
    <property type="entry name" value="HTH_1"/>
    <property type="match status" value="1"/>
</dbReference>
<reference evidence="7" key="1">
    <citation type="journal article" date="2019" name="Int. J. Syst. Evol. Microbiol.">
        <title>The Global Catalogue of Microorganisms (GCM) 10K type strain sequencing project: providing services to taxonomists for standard genome sequencing and annotation.</title>
        <authorList>
            <consortium name="The Broad Institute Genomics Platform"/>
            <consortium name="The Broad Institute Genome Sequencing Center for Infectious Disease"/>
            <person name="Wu L."/>
            <person name="Ma J."/>
        </authorList>
    </citation>
    <scope>NUCLEOTIDE SEQUENCE [LARGE SCALE GENOMIC DNA]</scope>
    <source>
        <strain evidence="7">CCUG 53519</strain>
    </source>
</reference>
<protein>
    <submittedName>
        <fullName evidence="6">LysR substrate-binding domain-containing protein</fullName>
    </submittedName>
</protein>